<organism evidence="4 5">
    <name type="scientific">Blastopirellula sediminis</name>
    <dbReference type="NCBI Taxonomy" id="2894196"/>
    <lineage>
        <taxon>Bacteria</taxon>
        <taxon>Pseudomonadati</taxon>
        <taxon>Planctomycetota</taxon>
        <taxon>Planctomycetia</taxon>
        <taxon>Pirellulales</taxon>
        <taxon>Pirellulaceae</taxon>
        <taxon>Blastopirellula</taxon>
    </lineage>
</organism>
<gene>
    <name evidence="4" type="ORF">LOC68_24695</name>
</gene>
<feature type="chain" id="PRO_5040803641" evidence="2">
    <location>
        <begin position="24"/>
        <end position="557"/>
    </location>
</feature>
<evidence type="ECO:0000313" key="5">
    <source>
        <dbReference type="Proteomes" id="UP001139103"/>
    </source>
</evidence>
<dbReference type="InterPro" id="IPR039448">
    <property type="entry name" value="Beta_helix"/>
</dbReference>
<dbReference type="SUPFAM" id="SSF51126">
    <property type="entry name" value="Pectin lyase-like"/>
    <property type="match status" value="2"/>
</dbReference>
<evidence type="ECO:0000313" key="4">
    <source>
        <dbReference type="EMBL" id="MCC9631608.1"/>
    </source>
</evidence>
<name>A0A9X1MQH5_9BACT</name>
<keyword evidence="1" id="KW-0677">Repeat</keyword>
<feature type="domain" description="Right handed beta helix" evidence="3">
    <location>
        <begin position="224"/>
        <end position="377"/>
    </location>
</feature>
<dbReference type="PANTHER" id="PTHR22990:SF15">
    <property type="entry name" value="F-BOX ONLY PROTEIN 10"/>
    <property type="match status" value="1"/>
</dbReference>
<accession>A0A9X1MQH5</accession>
<proteinExistence type="predicted"/>
<evidence type="ECO:0000256" key="1">
    <source>
        <dbReference type="ARBA" id="ARBA00022737"/>
    </source>
</evidence>
<dbReference type="PANTHER" id="PTHR22990">
    <property type="entry name" value="F-BOX ONLY PROTEIN"/>
    <property type="match status" value="1"/>
</dbReference>
<dbReference type="InterPro" id="IPR051550">
    <property type="entry name" value="SCF-Subunits/Alg-Epimerases"/>
</dbReference>
<dbReference type="EMBL" id="JAJKFT010000010">
    <property type="protein sequence ID" value="MCC9631608.1"/>
    <property type="molecule type" value="Genomic_DNA"/>
</dbReference>
<dbReference type="InterPro" id="IPR011050">
    <property type="entry name" value="Pectin_lyase_fold/virulence"/>
</dbReference>
<evidence type="ECO:0000256" key="2">
    <source>
        <dbReference type="SAM" id="SignalP"/>
    </source>
</evidence>
<dbReference type="AlphaFoldDB" id="A0A9X1MQH5"/>
<dbReference type="InterPro" id="IPR006626">
    <property type="entry name" value="PbH1"/>
</dbReference>
<protein>
    <submittedName>
        <fullName evidence="4">Right-handed parallel beta-helix repeat-containing protein</fullName>
    </submittedName>
</protein>
<sequence length="557" mass="59746">MAFPSLRATFVAGFVWLTLTTLASDAFAKTIAVPGDFPAIQAAIDAAETGDTVLVKAGVYRERIKLKAGVTLKSDGNDTRGERGLARAEGTILDGKELEGEGSAVTMAADAVLDGFTIRNFGHYDEAEWQRNYDTQGNLQSHEHIGASPAPGISIPDVTCVVKHNLVHHIGDTGIGAFGSADSMAKPHIYRNVCYRNMGGGIGAMRQTKATIEENDCFENFYAGIGHNHASPMVINNTCYANIRAGIGISEGSSPTVKGNRCYKNRRAGIGVRTEATTKPMIEGNECYDNDMAGIGAEEDAAPTIVKNKCYRNKLAGIGVRHATAEIRENECYENGAAGIGLDNASGKLIANYVHENKTAGLGFANSDKGEALVVKNRVIDNKQVAIGVHSGWNVTMVENEISRAGGMPPLVMIFADSKVMMGGDKLTGGGVAGVRVEGEVRIDRCELNGTQFRKVGPPNFAVWALPGSKVELIGNTFDNWRHALVAQECEISAVENQVKRFHQTAFVLQNMTAKSEVLRNQVFTGDAKAQVVKVNGAEKFPVVEEENEIRAEDGKK</sequence>
<dbReference type="InterPro" id="IPR012334">
    <property type="entry name" value="Pectin_lyas_fold"/>
</dbReference>
<dbReference type="Proteomes" id="UP001139103">
    <property type="component" value="Unassembled WGS sequence"/>
</dbReference>
<dbReference type="RefSeq" id="WP_230223883.1">
    <property type="nucleotide sequence ID" value="NZ_JAJKFT010000010.1"/>
</dbReference>
<dbReference type="Pfam" id="PF13229">
    <property type="entry name" value="Beta_helix"/>
    <property type="match status" value="1"/>
</dbReference>
<comment type="caution">
    <text evidence="4">The sequence shown here is derived from an EMBL/GenBank/DDBJ whole genome shotgun (WGS) entry which is preliminary data.</text>
</comment>
<keyword evidence="5" id="KW-1185">Reference proteome</keyword>
<evidence type="ECO:0000259" key="3">
    <source>
        <dbReference type="Pfam" id="PF13229"/>
    </source>
</evidence>
<dbReference type="Gene3D" id="2.160.20.10">
    <property type="entry name" value="Single-stranded right-handed beta-helix, Pectin lyase-like"/>
    <property type="match status" value="2"/>
</dbReference>
<reference evidence="4" key="1">
    <citation type="submission" date="2021-11" db="EMBL/GenBank/DDBJ databases">
        <title>Genome sequence.</title>
        <authorList>
            <person name="Sun Q."/>
        </authorList>
    </citation>
    <scope>NUCLEOTIDE SEQUENCE</scope>
    <source>
        <strain evidence="4">JC732</strain>
    </source>
</reference>
<keyword evidence="2" id="KW-0732">Signal</keyword>
<feature type="signal peptide" evidence="2">
    <location>
        <begin position="1"/>
        <end position="23"/>
    </location>
</feature>
<dbReference type="SMART" id="SM00710">
    <property type="entry name" value="PbH1"/>
    <property type="match status" value="9"/>
</dbReference>